<dbReference type="InterPro" id="IPR029058">
    <property type="entry name" value="AB_hydrolase_fold"/>
</dbReference>
<reference evidence="2" key="1">
    <citation type="submission" date="2023-07" db="EMBL/GenBank/DDBJ databases">
        <title>Black Yeasts Isolated from many extreme environments.</title>
        <authorList>
            <person name="Coleine C."/>
            <person name="Stajich J.E."/>
            <person name="Selbmann L."/>
        </authorList>
    </citation>
    <scope>NUCLEOTIDE SEQUENCE</scope>
    <source>
        <strain evidence="2">CCFEE 5485</strain>
    </source>
</reference>
<dbReference type="SUPFAM" id="SSF53474">
    <property type="entry name" value="alpha/beta-Hydrolases"/>
    <property type="match status" value="1"/>
</dbReference>
<sequence>MELIPDLEQKSILYDGANVVYWIKNRAGATLVFLHGWSCSSALWSQQADLLGQYSYLPGHGESEVAEAELTIEYMARAVESVLQHEGVEQAVIVGHSMGGPVATMLLRLHSNRVSAIIYVDSFFDLPENYVNQKQRKAWRESLMDDQEFRDTIRRRFLTDRMTETVKERILQVTTETSKYVRLHSVTTDKLPHAWRHDEVYDIPALLLVTPVYADIDRRWLQHMPGLQVENWNDHGHFLFMEEPVVFNSRVKNFMKQM</sequence>
<dbReference type="InterPro" id="IPR050266">
    <property type="entry name" value="AB_hydrolase_sf"/>
</dbReference>
<feature type="domain" description="AB hydrolase-1" evidence="1">
    <location>
        <begin position="31"/>
        <end position="248"/>
    </location>
</feature>
<keyword evidence="3" id="KW-1185">Reference proteome</keyword>
<dbReference type="PANTHER" id="PTHR43798:SF33">
    <property type="entry name" value="HYDROLASE, PUTATIVE (AFU_ORTHOLOGUE AFUA_2G14860)-RELATED"/>
    <property type="match status" value="1"/>
</dbReference>
<dbReference type="PANTHER" id="PTHR43798">
    <property type="entry name" value="MONOACYLGLYCEROL LIPASE"/>
    <property type="match status" value="1"/>
</dbReference>
<dbReference type="Gene3D" id="3.40.50.1820">
    <property type="entry name" value="alpha/beta hydrolase"/>
    <property type="match status" value="1"/>
</dbReference>
<comment type="caution">
    <text evidence="2">The sequence shown here is derived from an EMBL/GenBank/DDBJ whole genome shotgun (WGS) entry which is preliminary data.</text>
</comment>
<dbReference type="Pfam" id="PF12697">
    <property type="entry name" value="Abhydrolase_6"/>
    <property type="match status" value="1"/>
</dbReference>
<dbReference type="Proteomes" id="UP001274830">
    <property type="component" value="Unassembled WGS sequence"/>
</dbReference>
<dbReference type="InterPro" id="IPR000073">
    <property type="entry name" value="AB_hydrolase_1"/>
</dbReference>
<gene>
    <name evidence="2" type="ORF">LTR78_003423</name>
</gene>
<evidence type="ECO:0000313" key="2">
    <source>
        <dbReference type="EMBL" id="KAK3676648.1"/>
    </source>
</evidence>
<evidence type="ECO:0000313" key="3">
    <source>
        <dbReference type="Proteomes" id="UP001274830"/>
    </source>
</evidence>
<proteinExistence type="predicted"/>
<name>A0AAE0WRT4_9PEZI</name>
<protein>
    <recommendedName>
        <fullName evidence="1">AB hydrolase-1 domain-containing protein</fullName>
    </recommendedName>
</protein>
<organism evidence="2 3">
    <name type="scientific">Recurvomyces mirabilis</name>
    <dbReference type="NCBI Taxonomy" id="574656"/>
    <lineage>
        <taxon>Eukaryota</taxon>
        <taxon>Fungi</taxon>
        <taxon>Dikarya</taxon>
        <taxon>Ascomycota</taxon>
        <taxon>Pezizomycotina</taxon>
        <taxon>Dothideomycetes</taxon>
        <taxon>Dothideomycetidae</taxon>
        <taxon>Mycosphaerellales</taxon>
        <taxon>Teratosphaeriaceae</taxon>
        <taxon>Recurvomyces</taxon>
    </lineage>
</organism>
<dbReference type="AlphaFoldDB" id="A0AAE0WRT4"/>
<dbReference type="EMBL" id="JAUTXT010000009">
    <property type="protein sequence ID" value="KAK3676648.1"/>
    <property type="molecule type" value="Genomic_DNA"/>
</dbReference>
<dbReference type="GO" id="GO:0016020">
    <property type="term" value="C:membrane"/>
    <property type="evidence" value="ECO:0007669"/>
    <property type="project" value="TreeGrafter"/>
</dbReference>
<accession>A0AAE0WRT4</accession>
<evidence type="ECO:0000259" key="1">
    <source>
        <dbReference type="Pfam" id="PF12697"/>
    </source>
</evidence>